<dbReference type="PANTHER" id="PTHR36318">
    <property type="entry name" value="OS06G0581300 PROTEIN"/>
    <property type="match status" value="1"/>
</dbReference>
<reference evidence="2 3" key="1">
    <citation type="journal article" date="2020" name="IScience">
        <title>Genome Sequencing of the Endangered Kingdonia uniflora (Circaeasteraceae, Ranunculales) Reveals Potential Mechanisms of Evolutionary Specialization.</title>
        <authorList>
            <person name="Sun Y."/>
            <person name="Deng T."/>
            <person name="Zhang A."/>
            <person name="Moore M.J."/>
            <person name="Landis J.B."/>
            <person name="Lin N."/>
            <person name="Zhang H."/>
            <person name="Zhang X."/>
            <person name="Huang J."/>
            <person name="Zhang X."/>
            <person name="Sun H."/>
            <person name="Wang H."/>
        </authorList>
    </citation>
    <scope>NUCLEOTIDE SEQUENCE [LARGE SCALE GENOMIC DNA]</scope>
    <source>
        <strain evidence="2">TB1705</strain>
        <tissue evidence="2">Leaf</tissue>
    </source>
</reference>
<dbReference type="EMBL" id="JACGCM010002882">
    <property type="protein sequence ID" value="KAF6134276.1"/>
    <property type="molecule type" value="Genomic_DNA"/>
</dbReference>
<gene>
    <name evidence="2" type="ORF">GIB67_039116</name>
</gene>
<evidence type="ECO:0000313" key="2">
    <source>
        <dbReference type="EMBL" id="KAF6134276.1"/>
    </source>
</evidence>
<protein>
    <submittedName>
        <fullName evidence="2">Uncharacterized protein</fullName>
    </submittedName>
</protein>
<sequence>MNMFLHAFSHRKLKSTKLSIKFLYRDDKERKTKFASVIAARILFGALGCLMVGTLIYTLSTDGSPFRKELLTSWMTALLIDFYINIVAISVWIAYKESSWISAFIWIVLLICFGR</sequence>
<feature type="transmembrane region" description="Helical" evidence="1">
    <location>
        <begin position="71"/>
        <end position="93"/>
    </location>
</feature>
<dbReference type="PANTHER" id="PTHR36318:SF3">
    <property type="entry name" value="OS06G0581300 PROTEIN"/>
    <property type="match status" value="1"/>
</dbReference>
<dbReference type="AlphaFoldDB" id="A0A7J7KV91"/>
<dbReference type="OrthoDB" id="611851at2759"/>
<feature type="transmembrane region" description="Helical" evidence="1">
    <location>
        <begin position="99"/>
        <end position="114"/>
    </location>
</feature>
<dbReference type="Proteomes" id="UP000541444">
    <property type="component" value="Unassembled WGS sequence"/>
</dbReference>
<keyword evidence="1" id="KW-0812">Transmembrane</keyword>
<feature type="transmembrane region" description="Helical" evidence="1">
    <location>
        <begin position="34"/>
        <end position="59"/>
    </location>
</feature>
<accession>A0A7J7KV91</accession>
<keyword evidence="1" id="KW-0472">Membrane</keyword>
<evidence type="ECO:0000256" key="1">
    <source>
        <dbReference type="SAM" id="Phobius"/>
    </source>
</evidence>
<comment type="caution">
    <text evidence="2">The sequence shown here is derived from an EMBL/GenBank/DDBJ whole genome shotgun (WGS) entry which is preliminary data.</text>
</comment>
<dbReference type="InterPro" id="IPR009943">
    <property type="entry name" value="DUF1475"/>
</dbReference>
<name>A0A7J7KV91_9MAGN</name>
<proteinExistence type="predicted"/>
<dbReference type="Pfam" id="PF07343">
    <property type="entry name" value="DUF1475"/>
    <property type="match status" value="1"/>
</dbReference>
<keyword evidence="3" id="KW-1185">Reference proteome</keyword>
<organism evidence="2 3">
    <name type="scientific">Kingdonia uniflora</name>
    <dbReference type="NCBI Taxonomy" id="39325"/>
    <lineage>
        <taxon>Eukaryota</taxon>
        <taxon>Viridiplantae</taxon>
        <taxon>Streptophyta</taxon>
        <taxon>Embryophyta</taxon>
        <taxon>Tracheophyta</taxon>
        <taxon>Spermatophyta</taxon>
        <taxon>Magnoliopsida</taxon>
        <taxon>Ranunculales</taxon>
        <taxon>Circaeasteraceae</taxon>
        <taxon>Kingdonia</taxon>
    </lineage>
</organism>
<evidence type="ECO:0000313" key="3">
    <source>
        <dbReference type="Proteomes" id="UP000541444"/>
    </source>
</evidence>
<keyword evidence="1" id="KW-1133">Transmembrane helix</keyword>